<dbReference type="PANTHER" id="PTHR11863">
    <property type="entry name" value="STEROL DESATURASE"/>
    <property type="match status" value="1"/>
</dbReference>
<dbReference type="InterPro" id="IPR036291">
    <property type="entry name" value="NAD(P)-bd_dom_sf"/>
</dbReference>
<dbReference type="InterPro" id="IPR050307">
    <property type="entry name" value="Sterol_Desaturase_Related"/>
</dbReference>
<keyword evidence="10" id="KW-1185">Reference proteome</keyword>
<dbReference type="Proteomes" id="UP000077755">
    <property type="component" value="Chromosome 5"/>
</dbReference>
<organism evidence="9 10">
    <name type="scientific">Daucus carota subsp. sativus</name>
    <name type="common">Carrot</name>
    <dbReference type="NCBI Taxonomy" id="79200"/>
    <lineage>
        <taxon>Eukaryota</taxon>
        <taxon>Viridiplantae</taxon>
        <taxon>Streptophyta</taxon>
        <taxon>Embryophyta</taxon>
        <taxon>Tracheophyta</taxon>
        <taxon>Spermatophyta</taxon>
        <taxon>Magnoliopsida</taxon>
        <taxon>eudicotyledons</taxon>
        <taxon>Gunneridae</taxon>
        <taxon>Pentapetalae</taxon>
        <taxon>asterids</taxon>
        <taxon>campanulids</taxon>
        <taxon>Apiales</taxon>
        <taxon>Apiaceae</taxon>
        <taxon>Apioideae</taxon>
        <taxon>Scandiceae</taxon>
        <taxon>Daucinae</taxon>
        <taxon>Daucus</taxon>
        <taxon>Daucus sect. Daucus</taxon>
    </lineage>
</organism>
<evidence type="ECO:0000256" key="4">
    <source>
        <dbReference type="ARBA" id="ARBA00022989"/>
    </source>
</evidence>
<dbReference type="InterPro" id="IPR006694">
    <property type="entry name" value="Fatty_acid_hydroxylase"/>
</dbReference>
<feature type="transmembrane region" description="Helical" evidence="6">
    <location>
        <begin position="43"/>
        <end position="66"/>
    </location>
</feature>
<evidence type="ECO:0008006" key="11">
    <source>
        <dbReference type="Google" id="ProtNLM"/>
    </source>
</evidence>
<dbReference type="Pfam" id="PF12076">
    <property type="entry name" value="CER1-like_C"/>
    <property type="match status" value="1"/>
</dbReference>
<sequence>MLRLLSASPWEHLGSLKYLLYAPFLMIAILSDSEDKNMTWFHHILIICALRATIYTFWTSYCNMYFLNRNRRIIQEGVDFKQIDKEWHWDNLLILQSMIAYLGFYMSPMLRNLLPVWDTRGFIAIMILHMAVSEPLYYLAHKCFHGNYLFSKFHSFHHSSPIPQPFTAASATYLEQLLLTAVMGIPILGSRLIGCGSISAIYVYILSFDFLRCLGHCNVEVIPHQIFDTFPFFKYLLYTPTYHSIHHTEMGCNYCLFMPLYDALGNTLNNKSWELHRTMSLDSGKNRSVPNFVFLAHVVDITSSLHVPFMFPSVASMPYTFRFFMLPLWPVAFVVMLLMWAKSKVFLISFYNLRGKLHQTWAVPRFGFQYFLPFAKRGINKQIEDAILRADKLGVKVISLAALNKNEALNGGGMLFVNKHPDLKVRVVHGNTLTAAVTLNEINEDVQEVFLTGATSKLGRAIALYLCRRKIRVLMYTSSPDRFQKIQKEAPADCQKYLVLVTKYQAAKHCKTWIVGKWITAKEQNWAPPGTHFHQFVVPPIFTFRKDCTYGDLAAMRLPEDVQGIGSCEYTMERGVVHACHAGGAVHHLEGWTHHEVGALDVDRIDIVWEAALKHGFRPVSNRNNISPKQIQL</sequence>
<keyword evidence="5 6" id="KW-0472">Membrane</keyword>
<name>A0AAF0X3K7_DAUCS</name>
<keyword evidence="4 6" id="KW-1133">Transmembrane helix</keyword>
<evidence type="ECO:0000259" key="8">
    <source>
        <dbReference type="Pfam" id="PF12076"/>
    </source>
</evidence>
<accession>A0AAF0X3K7</accession>
<comment type="similarity">
    <text evidence="2">Belongs to the sterol desaturase family.</text>
</comment>
<gene>
    <name evidence="9" type="ORF">DCAR_0520547</name>
</gene>
<dbReference type="GO" id="GO:0008610">
    <property type="term" value="P:lipid biosynthetic process"/>
    <property type="evidence" value="ECO:0007669"/>
    <property type="project" value="InterPro"/>
</dbReference>
<proteinExistence type="inferred from homology"/>
<keyword evidence="3 6" id="KW-0812">Transmembrane</keyword>
<evidence type="ECO:0000313" key="9">
    <source>
        <dbReference type="EMBL" id="WOH01166.1"/>
    </source>
</evidence>
<evidence type="ECO:0000256" key="3">
    <source>
        <dbReference type="ARBA" id="ARBA00022692"/>
    </source>
</evidence>
<dbReference type="SUPFAM" id="SSF51735">
    <property type="entry name" value="NAD(P)-binding Rossmann-fold domains"/>
    <property type="match status" value="1"/>
</dbReference>
<reference evidence="9" key="2">
    <citation type="submission" date="2022-03" db="EMBL/GenBank/DDBJ databases">
        <title>Draft title - Genomic analysis of global carrot germplasm unveils the trajectory of domestication and the origin of high carotenoid orange carrot.</title>
        <authorList>
            <person name="Iorizzo M."/>
            <person name="Ellison S."/>
            <person name="Senalik D."/>
            <person name="Macko-Podgorni A."/>
            <person name="Grzebelus D."/>
            <person name="Bostan H."/>
            <person name="Rolling W."/>
            <person name="Curaba J."/>
            <person name="Simon P."/>
        </authorList>
    </citation>
    <scope>NUCLEOTIDE SEQUENCE</scope>
    <source>
        <tissue evidence="9">Leaf</tissue>
    </source>
</reference>
<dbReference type="EMBL" id="CP093347">
    <property type="protein sequence ID" value="WOH01166.1"/>
    <property type="molecule type" value="Genomic_DNA"/>
</dbReference>
<evidence type="ECO:0000256" key="2">
    <source>
        <dbReference type="ARBA" id="ARBA00009324"/>
    </source>
</evidence>
<evidence type="ECO:0000256" key="6">
    <source>
        <dbReference type="SAM" id="Phobius"/>
    </source>
</evidence>
<feature type="transmembrane region" description="Helical" evidence="6">
    <location>
        <begin position="323"/>
        <end position="341"/>
    </location>
</feature>
<dbReference type="Pfam" id="PF04116">
    <property type="entry name" value="FA_hydroxylase"/>
    <property type="match status" value="1"/>
</dbReference>
<reference evidence="9" key="1">
    <citation type="journal article" date="2016" name="Nat. Genet.">
        <title>A high-quality carrot genome assembly provides new insights into carotenoid accumulation and asterid genome evolution.</title>
        <authorList>
            <person name="Iorizzo M."/>
            <person name="Ellison S."/>
            <person name="Senalik D."/>
            <person name="Zeng P."/>
            <person name="Satapoomin P."/>
            <person name="Huang J."/>
            <person name="Bowman M."/>
            <person name="Iovene M."/>
            <person name="Sanseverino W."/>
            <person name="Cavagnaro P."/>
            <person name="Yildiz M."/>
            <person name="Macko-Podgorni A."/>
            <person name="Moranska E."/>
            <person name="Grzebelus E."/>
            <person name="Grzebelus D."/>
            <person name="Ashrafi H."/>
            <person name="Zheng Z."/>
            <person name="Cheng S."/>
            <person name="Spooner D."/>
            <person name="Van Deynze A."/>
            <person name="Simon P."/>
        </authorList>
    </citation>
    <scope>NUCLEOTIDE SEQUENCE</scope>
    <source>
        <tissue evidence="9">Leaf</tissue>
    </source>
</reference>
<feature type="domain" description="Fatty acid hydroxylase" evidence="7">
    <location>
        <begin position="127"/>
        <end position="267"/>
    </location>
</feature>
<comment type="subcellular location">
    <subcellularLocation>
        <location evidence="1">Membrane</location>
        <topology evidence="1">Multi-pass membrane protein</topology>
    </subcellularLocation>
</comment>
<evidence type="ECO:0000259" key="7">
    <source>
        <dbReference type="Pfam" id="PF04116"/>
    </source>
</evidence>
<dbReference type="InterPro" id="IPR021940">
    <property type="entry name" value="CER1-like_C"/>
</dbReference>
<feature type="domain" description="Very-long-chain aldehyde decarbonylase CER1-like C-terminal" evidence="8">
    <location>
        <begin position="449"/>
        <end position="619"/>
    </location>
</feature>
<dbReference type="AlphaFoldDB" id="A0AAF0X3K7"/>
<feature type="transmembrane region" description="Helical" evidence="6">
    <location>
        <begin position="12"/>
        <end position="31"/>
    </location>
</feature>
<protein>
    <recommendedName>
        <fullName evidence="11">Fatty acid hydroxylase domain-containing protein</fullName>
    </recommendedName>
</protein>
<evidence type="ECO:0000256" key="1">
    <source>
        <dbReference type="ARBA" id="ARBA00004141"/>
    </source>
</evidence>
<dbReference type="GO" id="GO:0016020">
    <property type="term" value="C:membrane"/>
    <property type="evidence" value="ECO:0007669"/>
    <property type="project" value="UniProtKB-SubCell"/>
</dbReference>
<dbReference type="GO" id="GO:0016491">
    <property type="term" value="F:oxidoreductase activity"/>
    <property type="evidence" value="ECO:0007669"/>
    <property type="project" value="InterPro"/>
</dbReference>
<evidence type="ECO:0000313" key="10">
    <source>
        <dbReference type="Proteomes" id="UP000077755"/>
    </source>
</evidence>
<dbReference type="Gene3D" id="3.40.50.720">
    <property type="entry name" value="NAD(P)-binding Rossmann-like Domain"/>
    <property type="match status" value="1"/>
</dbReference>
<evidence type="ECO:0000256" key="5">
    <source>
        <dbReference type="ARBA" id="ARBA00023136"/>
    </source>
</evidence>
<dbReference type="KEGG" id="dcr:108220971"/>
<feature type="transmembrane region" description="Helical" evidence="6">
    <location>
        <begin position="119"/>
        <end position="140"/>
    </location>
</feature>
<dbReference type="GO" id="GO:0005506">
    <property type="term" value="F:iron ion binding"/>
    <property type="evidence" value="ECO:0007669"/>
    <property type="project" value="InterPro"/>
</dbReference>